<gene>
    <name evidence="12" type="primary">EGR_03829</name>
    <name evidence="10" type="ORF">EgrG_000751400</name>
</gene>
<dbReference type="Proteomes" id="UP000492820">
    <property type="component" value="Unassembled WGS sequence"/>
</dbReference>
<organism evidence="10">
    <name type="scientific">Echinococcus granulosus</name>
    <name type="common">Hydatid tapeworm</name>
    <dbReference type="NCBI Taxonomy" id="6210"/>
    <lineage>
        <taxon>Eukaryota</taxon>
        <taxon>Metazoa</taxon>
        <taxon>Spiralia</taxon>
        <taxon>Lophotrochozoa</taxon>
        <taxon>Platyhelminthes</taxon>
        <taxon>Cestoda</taxon>
        <taxon>Eucestoda</taxon>
        <taxon>Cyclophyllidea</taxon>
        <taxon>Taeniidae</taxon>
        <taxon>Echinococcus</taxon>
        <taxon>Echinococcus granulosus group</taxon>
    </lineage>
</organism>
<evidence type="ECO:0000256" key="5">
    <source>
        <dbReference type="ARBA" id="ARBA00023038"/>
    </source>
</evidence>
<keyword evidence="4 6" id="KW-0862">Zinc</keyword>
<dbReference type="CDD" id="cd11789">
    <property type="entry name" value="SH3_Nebulin_family_C"/>
    <property type="match status" value="1"/>
</dbReference>
<evidence type="ECO:0000313" key="12">
    <source>
        <dbReference type="WBParaSite" id="EgrG_000751400"/>
    </source>
</evidence>
<dbReference type="GO" id="GO:0046872">
    <property type="term" value="F:metal ion binding"/>
    <property type="evidence" value="ECO:0007669"/>
    <property type="project" value="UniProtKB-KW"/>
</dbReference>
<evidence type="ECO:0000256" key="3">
    <source>
        <dbReference type="ARBA" id="ARBA00022737"/>
    </source>
</evidence>
<sequence length="280" mass="31529">MHMERSCGACGKTVYPTEELRCLDKLWHKSCFRCQECRKILGIHNFKGHGGKPYCNVHYPLSKSFTQVSDTPEMQQVAINTKNMSKIQYHRDYELSRGRQASLPESQAAFDYGNEFSRTVETPPMQQQSYSRSSTGEQVKQVPLSPESYSFSHPPMNVTNGNARDNYAKTNTQTASVLKNDNVGKSRESVEEEGDAIPIYRPDLVMIGGMKVTGSGLHFQAVYSYEAAEDDEVSFVEGDEILHGEPIDEGWMFGTVRRTGQFGMLPSNYVVPIQNPNYNP</sequence>
<dbReference type="PROSITE" id="PS50002">
    <property type="entry name" value="SH3"/>
    <property type="match status" value="1"/>
</dbReference>
<dbReference type="PROSITE" id="PS51216">
    <property type="entry name" value="NEBULIN"/>
    <property type="match status" value="1"/>
</dbReference>
<dbReference type="InterPro" id="IPR000900">
    <property type="entry name" value="Nebulin_repeat"/>
</dbReference>
<dbReference type="PROSITE" id="PS00478">
    <property type="entry name" value="LIM_DOMAIN_1"/>
    <property type="match status" value="1"/>
</dbReference>
<dbReference type="Pfam" id="PF14604">
    <property type="entry name" value="SH3_9"/>
    <property type="match status" value="1"/>
</dbReference>
<dbReference type="PROSITE" id="PS50023">
    <property type="entry name" value="LIM_DOMAIN_2"/>
    <property type="match status" value="1"/>
</dbReference>
<evidence type="ECO:0000256" key="4">
    <source>
        <dbReference type="ARBA" id="ARBA00022833"/>
    </source>
</evidence>
<dbReference type="GO" id="GO:0051015">
    <property type="term" value="F:actin filament binding"/>
    <property type="evidence" value="ECO:0007669"/>
    <property type="project" value="TreeGrafter"/>
</dbReference>
<evidence type="ECO:0000256" key="2">
    <source>
        <dbReference type="ARBA" id="ARBA00022723"/>
    </source>
</evidence>
<dbReference type="GO" id="GO:0005925">
    <property type="term" value="C:focal adhesion"/>
    <property type="evidence" value="ECO:0007669"/>
    <property type="project" value="TreeGrafter"/>
</dbReference>
<dbReference type="Gene3D" id="2.30.30.40">
    <property type="entry name" value="SH3 Domains"/>
    <property type="match status" value="1"/>
</dbReference>
<evidence type="ECO:0000313" key="10">
    <source>
        <dbReference type="EMBL" id="CDS15114.1"/>
    </source>
</evidence>
<dbReference type="InterPro" id="IPR001452">
    <property type="entry name" value="SH3_domain"/>
</dbReference>
<dbReference type="InterPro" id="IPR001781">
    <property type="entry name" value="Znf_LIM"/>
</dbReference>
<evidence type="ECO:0000256" key="1">
    <source>
        <dbReference type="ARBA" id="ARBA00022443"/>
    </source>
</evidence>
<dbReference type="Pfam" id="PF00412">
    <property type="entry name" value="LIM"/>
    <property type="match status" value="1"/>
</dbReference>
<name>A0A068W9N8_ECHGR</name>
<keyword evidence="1 7" id="KW-0728">SH3 domain</keyword>
<reference evidence="12" key="3">
    <citation type="submission" date="2020-10" db="UniProtKB">
        <authorList>
            <consortium name="WormBaseParasite"/>
        </authorList>
    </citation>
    <scope>IDENTIFICATION</scope>
</reference>
<keyword evidence="5 6" id="KW-0440">LIM domain</keyword>
<keyword evidence="3" id="KW-0677">Repeat</keyword>
<feature type="domain" description="LIM zinc-binding" evidence="9">
    <location>
        <begin position="5"/>
        <end position="65"/>
    </location>
</feature>
<dbReference type="SUPFAM" id="SSF50044">
    <property type="entry name" value="SH3-domain"/>
    <property type="match status" value="1"/>
</dbReference>
<evidence type="ECO:0000256" key="7">
    <source>
        <dbReference type="PROSITE-ProRule" id="PRU00192"/>
    </source>
</evidence>
<dbReference type="PANTHER" id="PTHR46218:SF4">
    <property type="entry name" value="LIM AND SH3 DOMAIN PROTEIN LASP"/>
    <property type="match status" value="1"/>
</dbReference>
<dbReference type="SUPFAM" id="SSF57716">
    <property type="entry name" value="Glucocorticoid receptor-like (DNA-binding domain)"/>
    <property type="match status" value="1"/>
</dbReference>
<evidence type="ECO:0000259" key="9">
    <source>
        <dbReference type="PROSITE" id="PS50023"/>
    </source>
</evidence>
<dbReference type="InterPro" id="IPR036028">
    <property type="entry name" value="SH3-like_dom_sf"/>
</dbReference>
<reference evidence="10" key="2">
    <citation type="submission" date="2014-06" db="EMBL/GenBank/DDBJ databases">
        <authorList>
            <person name="Aslett M."/>
        </authorList>
    </citation>
    <scope>NUCLEOTIDE SEQUENCE</scope>
</reference>
<dbReference type="EMBL" id="LK028576">
    <property type="protein sequence ID" value="CDS15114.1"/>
    <property type="molecule type" value="Genomic_DNA"/>
</dbReference>
<reference evidence="10 11" key="1">
    <citation type="journal article" date="2013" name="Nature">
        <title>The genomes of four tapeworm species reveal adaptations to parasitism.</title>
        <authorList>
            <person name="Tsai I.J."/>
            <person name="Zarowiecki M."/>
            <person name="Holroyd N."/>
            <person name="Garciarrubio A."/>
            <person name="Sanchez-Flores A."/>
            <person name="Brooks K.L."/>
            <person name="Tracey A."/>
            <person name="Bobes R.J."/>
            <person name="Fragoso G."/>
            <person name="Sciutto E."/>
            <person name="Aslett M."/>
            <person name="Beasley H."/>
            <person name="Bennett H.M."/>
            <person name="Cai J."/>
            <person name="Camicia F."/>
            <person name="Clark R."/>
            <person name="Cucher M."/>
            <person name="De Silva N."/>
            <person name="Day T.A."/>
            <person name="Deplazes P."/>
            <person name="Estrada K."/>
            <person name="Fernandez C."/>
            <person name="Holland P.W."/>
            <person name="Hou J."/>
            <person name="Hu S."/>
            <person name="Huckvale T."/>
            <person name="Hung S.S."/>
            <person name="Kamenetzky L."/>
            <person name="Keane J.A."/>
            <person name="Kiss F."/>
            <person name="Koziol U."/>
            <person name="Lambert O."/>
            <person name="Liu K."/>
            <person name="Luo X."/>
            <person name="Luo Y."/>
            <person name="Macchiaroli N."/>
            <person name="Nichol S."/>
            <person name="Paps J."/>
            <person name="Parkinson J."/>
            <person name="Pouchkina-Stantcheva N."/>
            <person name="Riddiford N."/>
            <person name="Rosenzvit M."/>
            <person name="Salinas G."/>
            <person name="Wasmuth J.D."/>
            <person name="Zamanian M."/>
            <person name="Zheng Y."/>
            <person name="Cai X."/>
            <person name="Soberon X."/>
            <person name="Olson P.D."/>
            <person name="Laclette J.P."/>
            <person name="Brehm K."/>
            <person name="Berriman M."/>
            <person name="Garciarrubio A."/>
            <person name="Bobes R.J."/>
            <person name="Fragoso G."/>
            <person name="Sanchez-Flores A."/>
            <person name="Estrada K."/>
            <person name="Cevallos M.A."/>
            <person name="Morett E."/>
            <person name="Gonzalez V."/>
            <person name="Portillo T."/>
            <person name="Ochoa-Leyva A."/>
            <person name="Jose M.V."/>
            <person name="Sciutto E."/>
            <person name="Landa A."/>
            <person name="Jimenez L."/>
            <person name="Valdes V."/>
            <person name="Carrero J.C."/>
            <person name="Larralde C."/>
            <person name="Morales-Montor J."/>
            <person name="Limon-Lason J."/>
            <person name="Soberon X."/>
            <person name="Laclette J.P."/>
        </authorList>
    </citation>
    <scope>NUCLEOTIDE SEQUENCE [LARGE SCALE GENOMIC DNA]</scope>
</reference>
<dbReference type="WBParaSite" id="EgrG_000751400">
    <property type="protein sequence ID" value="EgrG_000751400"/>
    <property type="gene ID" value="EgrG_000751400"/>
</dbReference>
<dbReference type="Pfam" id="PF00880">
    <property type="entry name" value="Nebulin"/>
    <property type="match status" value="1"/>
</dbReference>
<dbReference type="GO" id="GO:0005737">
    <property type="term" value="C:cytoplasm"/>
    <property type="evidence" value="ECO:0007669"/>
    <property type="project" value="UniProtKB-ARBA"/>
</dbReference>
<evidence type="ECO:0000313" key="11">
    <source>
        <dbReference type="Proteomes" id="UP000492820"/>
    </source>
</evidence>
<dbReference type="InterPro" id="IPR051759">
    <property type="entry name" value="LIM-SH3_domain_protein"/>
</dbReference>
<feature type="domain" description="SH3" evidence="8">
    <location>
        <begin position="214"/>
        <end position="275"/>
    </location>
</feature>
<dbReference type="SMART" id="SM00132">
    <property type="entry name" value="LIM"/>
    <property type="match status" value="1"/>
</dbReference>
<keyword evidence="2 6" id="KW-0479">Metal-binding</keyword>
<dbReference type="SMART" id="SM00326">
    <property type="entry name" value="SH3"/>
    <property type="match status" value="1"/>
</dbReference>
<dbReference type="OrthoDB" id="5971719at2759"/>
<protein>
    <submittedName>
        <fullName evidence="10 12">LIM and SH3 domain protein 1</fullName>
    </submittedName>
</protein>
<dbReference type="AlphaFoldDB" id="A0A068W9N8"/>
<dbReference type="SMART" id="SM00227">
    <property type="entry name" value="NEBU"/>
    <property type="match status" value="1"/>
</dbReference>
<proteinExistence type="predicted"/>
<evidence type="ECO:0000259" key="8">
    <source>
        <dbReference type="PROSITE" id="PS50002"/>
    </source>
</evidence>
<accession>A0A068W9N8</accession>
<evidence type="ECO:0000256" key="6">
    <source>
        <dbReference type="PROSITE-ProRule" id="PRU00125"/>
    </source>
</evidence>
<dbReference type="PANTHER" id="PTHR46218">
    <property type="entry name" value="LASP"/>
    <property type="match status" value="1"/>
</dbReference>
<dbReference type="Gene3D" id="2.10.110.10">
    <property type="entry name" value="Cysteine Rich Protein"/>
    <property type="match status" value="1"/>
</dbReference>